<dbReference type="InterPro" id="IPR027843">
    <property type="entry name" value="DUF4440"/>
</dbReference>
<dbReference type="EMBL" id="FOES01000031">
    <property type="protein sequence ID" value="SEQ87220.1"/>
    <property type="molecule type" value="Genomic_DNA"/>
</dbReference>
<sequence length="125" mass="14895">MRMMEQVLNDYFNAWNQAFKSNDSGLIRSKMSEQFVGFWAHSSLEVPQQYDYHYDLDQVLKQYNQADVEKSFEIESITKRTNDVLVIGTETNKINGKPHPAKAIFIWRKENDDWKLLREYIELIN</sequence>
<dbReference type="OrthoDB" id="2864533at2"/>
<evidence type="ECO:0000313" key="3">
    <source>
        <dbReference type="Proteomes" id="UP000199427"/>
    </source>
</evidence>
<feature type="domain" description="DUF4440" evidence="1">
    <location>
        <begin position="12"/>
        <end position="116"/>
    </location>
</feature>
<accession>A0A1H9JK77</accession>
<gene>
    <name evidence="2" type="ORF">SAMN05216362_13130</name>
</gene>
<reference evidence="2 3" key="1">
    <citation type="submission" date="2016-10" db="EMBL/GenBank/DDBJ databases">
        <authorList>
            <person name="de Groot N.N."/>
        </authorList>
    </citation>
    <scope>NUCLEOTIDE SEQUENCE [LARGE SCALE GENOMIC DNA]</scope>
    <source>
        <strain evidence="2 3">DSM 21633</strain>
    </source>
</reference>
<dbReference type="Proteomes" id="UP000199427">
    <property type="component" value="Unassembled WGS sequence"/>
</dbReference>
<protein>
    <recommendedName>
        <fullName evidence="1">DUF4440 domain-containing protein</fullName>
    </recommendedName>
</protein>
<dbReference type="AlphaFoldDB" id="A0A1H9JK77"/>
<evidence type="ECO:0000313" key="2">
    <source>
        <dbReference type="EMBL" id="SEQ87220.1"/>
    </source>
</evidence>
<proteinExistence type="predicted"/>
<dbReference type="Gene3D" id="3.10.450.50">
    <property type="match status" value="1"/>
</dbReference>
<evidence type="ECO:0000259" key="1">
    <source>
        <dbReference type="Pfam" id="PF14534"/>
    </source>
</evidence>
<dbReference type="Pfam" id="PF14534">
    <property type="entry name" value="DUF4440"/>
    <property type="match status" value="1"/>
</dbReference>
<organism evidence="2 3">
    <name type="scientific">Piscibacillus halophilus</name>
    <dbReference type="NCBI Taxonomy" id="571933"/>
    <lineage>
        <taxon>Bacteria</taxon>
        <taxon>Bacillati</taxon>
        <taxon>Bacillota</taxon>
        <taxon>Bacilli</taxon>
        <taxon>Bacillales</taxon>
        <taxon>Bacillaceae</taxon>
        <taxon>Piscibacillus</taxon>
    </lineage>
</organism>
<dbReference type="InterPro" id="IPR032710">
    <property type="entry name" value="NTF2-like_dom_sf"/>
</dbReference>
<keyword evidence="3" id="KW-1185">Reference proteome</keyword>
<name>A0A1H9JK77_9BACI</name>
<dbReference type="SUPFAM" id="SSF54427">
    <property type="entry name" value="NTF2-like"/>
    <property type="match status" value="1"/>
</dbReference>